<evidence type="ECO:0000256" key="3">
    <source>
        <dbReference type="PROSITE-ProRule" id="PRU01191"/>
    </source>
</evidence>
<accession>A0AAP0SEP0</accession>
<comment type="similarity">
    <text evidence="3">Belongs to the GRAS family.</text>
</comment>
<keyword evidence="6" id="KW-1185">Reference proteome</keyword>
<reference evidence="5 6" key="1">
    <citation type="journal article" date="2024" name="Plant J.">
        <title>Genome sequences and population genomics reveal climatic adaptation and genomic divergence between two closely related sweetgum species.</title>
        <authorList>
            <person name="Xu W.Q."/>
            <person name="Ren C.Q."/>
            <person name="Zhang X.Y."/>
            <person name="Comes H.P."/>
            <person name="Liu X.H."/>
            <person name="Li Y.G."/>
            <person name="Kettle C.J."/>
            <person name="Jalonen R."/>
            <person name="Gaisberger H."/>
            <person name="Ma Y.Z."/>
            <person name="Qiu Y.X."/>
        </authorList>
    </citation>
    <scope>NUCLEOTIDE SEQUENCE [LARGE SCALE GENOMIC DNA]</scope>
    <source>
        <strain evidence="5">Hangzhou</strain>
    </source>
</reference>
<keyword evidence="2" id="KW-0804">Transcription</keyword>
<feature type="compositionally biased region" description="Low complexity" evidence="4">
    <location>
        <begin position="111"/>
        <end position="141"/>
    </location>
</feature>
<keyword evidence="1" id="KW-0805">Transcription regulation</keyword>
<dbReference type="Proteomes" id="UP001415857">
    <property type="component" value="Unassembled WGS sequence"/>
</dbReference>
<organism evidence="5 6">
    <name type="scientific">Liquidambar formosana</name>
    <name type="common">Formosan gum</name>
    <dbReference type="NCBI Taxonomy" id="63359"/>
    <lineage>
        <taxon>Eukaryota</taxon>
        <taxon>Viridiplantae</taxon>
        <taxon>Streptophyta</taxon>
        <taxon>Embryophyta</taxon>
        <taxon>Tracheophyta</taxon>
        <taxon>Spermatophyta</taxon>
        <taxon>Magnoliopsida</taxon>
        <taxon>eudicotyledons</taxon>
        <taxon>Gunneridae</taxon>
        <taxon>Pentapetalae</taxon>
        <taxon>Saxifragales</taxon>
        <taxon>Altingiaceae</taxon>
        <taxon>Liquidambar</taxon>
    </lineage>
</organism>
<dbReference type="AlphaFoldDB" id="A0AAP0SEP0"/>
<feature type="short sequence motif" description="VHIID" evidence="3">
    <location>
        <begin position="251"/>
        <end position="255"/>
    </location>
</feature>
<evidence type="ECO:0000256" key="4">
    <source>
        <dbReference type="SAM" id="MobiDB-lite"/>
    </source>
</evidence>
<dbReference type="InterPro" id="IPR005202">
    <property type="entry name" value="TF_GRAS"/>
</dbReference>
<evidence type="ECO:0000256" key="1">
    <source>
        <dbReference type="ARBA" id="ARBA00023015"/>
    </source>
</evidence>
<proteinExistence type="inferred from homology"/>
<gene>
    <name evidence="5" type="ORF">L1049_020966</name>
</gene>
<dbReference type="Pfam" id="PF03514">
    <property type="entry name" value="GRAS"/>
    <property type="match status" value="1"/>
</dbReference>
<comment type="caution">
    <text evidence="3">Lacks conserved residue(s) required for the propagation of feature annotation.</text>
</comment>
<dbReference type="PANTHER" id="PTHR31636">
    <property type="entry name" value="OSJNBA0084A10.13 PROTEIN-RELATED"/>
    <property type="match status" value="1"/>
</dbReference>
<evidence type="ECO:0000313" key="5">
    <source>
        <dbReference type="EMBL" id="KAK9292984.1"/>
    </source>
</evidence>
<feature type="region of interest" description="Leucine repeat II (LRII)" evidence="3">
    <location>
        <begin position="299"/>
        <end position="331"/>
    </location>
</feature>
<dbReference type="EMBL" id="JBBPBK010000001">
    <property type="protein sequence ID" value="KAK9292984.1"/>
    <property type="molecule type" value="Genomic_DNA"/>
</dbReference>
<feature type="region of interest" description="SAW" evidence="3">
    <location>
        <begin position="438"/>
        <end position="515"/>
    </location>
</feature>
<name>A0AAP0SEP0_LIQFO</name>
<comment type="caution">
    <text evidence="5">The sequence shown here is derived from an EMBL/GenBank/DDBJ whole genome shotgun (WGS) entry which is preliminary data.</text>
</comment>
<dbReference type="PROSITE" id="PS50985">
    <property type="entry name" value="GRAS"/>
    <property type="match status" value="1"/>
</dbReference>
<protein>
    <recommendedName>
        <fullName evidence="7">Scarecrow-like protein 8</fullName>
    </recommendedName>
</protein>
<evidence type="ECO:0000313" key="6">
    <source>
        <dbReference type="Proteomes" id="UP001415857"/>
    </source>
</evidence>
<evidence type="ECO:0000256" key="2">
    <source>
        <dbReference type="ARBA" id="ARBA00023163"/>
    </source>
</evidence>
<sequence length="515" mass="56057">MPEVPPLPSVSSSSSGRYGRPILQQLRSQPMNLGNGLVPCKNTNFSGVLYPNLAQNRVVNLDAEPETEKKMLNRLQELEKQLLDDNEDEQGDDVSVITGSEWSDTIQNLISPSQKPISPSPTSSSPSSSSSSSSSVASPAPTCHKQSLMEAASAISEGKTEAAAEIINRLTQALNPKGNSEQRLIAYMTTALKSRLCPSGNPPPVAELYWKEHMSSMQMLYDHSVCFKLGFMAANIAIAEATSNANAGATLHVIDFNVGQGGQYHNLVQYLSMKPSKPAIVKITAVEDLGNGGEERLMLVKEKLSQLGDRVGISVRFNVVSQLKICDLTRESLGCDSDEVLAVNLAFNLHRMPDESVSTENPRDELLRRVKGLGPRVVTVVEQEMNCNTAPFVARVGECCAYYGALFDSLDSSLVKDNYSDRVKIEEGLSRKLANSVACEGRDRVERCEVFGKWRARMGMAGFALEPLSQNVTESLRAKLNSGTRVNPGFMVKEENGGACFGWMGRTLTVASAWR</sequence>
<evidence type="ECO:0008006" key="7">
    <source>
        <dbReference type="Google" id="ProtNLM"/>
    </source>
</evidence>
<feature type="region of interest" description="Disordered" evidence="4">
    <location>
        <begin position="110"/>
        <end position="143"/>
    </location>
</feature>